<dbReference type="InterPro" id="IPR008964">
    <property type="entry name" value="Invasin/intimin_cell_adhesion"/>
</dbReference>
<reference evidence="3 4" key="1">
    <citation type="submission" date="2016-11" db="EMBL/GenBank/DDBJ databases">
        <title>Paenibacillus species isolates.</title>
        <authorList>
            <person name="Beno S.M."/>
        </authorList>
    </citation>
    <scope>NUCLEOTIDE SEQUENCE [LARGE SCALE GENOMIC DNA]</scope>
    <source>
        <strain evidence="3 4">FSL R5-0378</strain>
    </source>
</reference>
<protein>
    <recommendedName>
        <fullName evidence="2">BIG2 domain-containing protein</fullName>
    </recommendedName>
</protein>
<sequence length="1064" mass="118030">MYWYQLDDGSFRADRNDNGITDDSPMAGTDAAPYPAEKETGVKINSLDYSPGNFFDADNSKVPKAAIEDIKIVKEETEFTYFRNFKAGTSHNPNIETLSDNISLMLWVKTGGSIPFTERKELDIKHRPNGYPKFQVRYDVTVNLSWTGTAREIKEMRVTPVSASMKEGEDKTFKAEVRTKPFEVKGNTNFGDYVDVSTRSETAWSSDNKAVATVDSNGKVHAVSKGTAKITAVWKSGLYYLYGTATVTVGDGGGDGPPPVDPPDPGVSCTEPAPGQSMTGKYMDPVVTGKIKADARGSERFDVLQGIPTSESLYGNVLARNHLYQDKFVQMTGTCTYTVNVTKEYTLKWDPGKEVPNADGKGTHIEPDPQSETESKTYTYQIERRYAFWKIDNLEVYQIREAILDNYVLPGGRIAIQPSGYSPPYYAAATSGNYDPPAPPGELTAAGQTLTGGKSKPSVPNDEGALKGEAEKAVGKIQVTNDSLVFNGQTIMNNQKVEESGPTPSQIPEPPQIGDNVLYSPGNLIDRSKTNKKDTPSAGKIEYDLMPGNINGGQNQEFPIYGINTVTVHTPVVNYSSVSDDAAHNQKTNPDAGRSALILERPFTVRIPTSGQHVSYPGYGNRDYAKYFRTKQVKFPFDVYDGNRTTFIPKNTWVDIPVGQLDTTFYLPVWVDEGPYQIAFRNIAENAPADYTQQNDANTSLVHHAAYDEVAVDVIGRLYDFHVTDIADYNWETVFRSQKGSTFQTGVSYWVGQKGIDGDPRGNAAVFTLPIRPGSSPLQGFKNVSVKTGYHFKFDFKTKGNMFGPLDGIRITPTFYYVRKDGKAVNGRGDTRIPVDLYYSTSSKHFVKIGSSADQVQRYVILNDRLRNVPAQELRDTAGYKFNHGGAAGGMNRNEYINSYVNKYTKQKTPVGSYSLLILPEQLRTFLSLKDPVPESVNRERADVSIQKWYGEYSLPADPYVVEAGTNVAEYGRTHGGLDDKSPIFLKNGYIVVNFNIESIQAGDLKNPHLQYIYAPLMNQWQMEGFNRNIQDAYGNRFALKDGDVVFYQTDQSSRDDFSSQVPH</sequence>
<evidence type="ECO:0000256" key="1">
    <source>
        <dbReference type="SAM" id="MobiDB-lite"/>
    </source>
</evidence>
<evidence type="ECO:0000313" key="3">
    <source>
        <dbReference type="EMBL" id="OMF54639.1"/>
    </source>
</evidence>
<feature type="region of interest" description="Disordered" evidence="1">
    <location>
        <begin position="496"/>
        <end position="540"/>
    </location>
</feature>
<name>A0A1R1ESA8_9BACL</name>
<feature type="region of interest" description="Disordered" evidence="1">
    <location>
        <begin position="352"/>
        <end position="375"/>
    </location>
</feature>
<feature type="region of interest" description="Disordered" evidence="1">
    <location>
        <begin position="14"/>
        <end position="34"/>
    </location>
</feature>
<proteinExistence type="predicted"/>
<dbReference type="Proteomes" id="UP000187172">
    <property type="component" value="Unassembled WGS sequence"/>
</dbReference>
<dbReference type="InterPro" id="IPR003343">
    <property type="entry name" value="Big_2"/>
</dbReference>
<dbReference type="InterPro" id="IPR043759">
    <property type="entry name" value="DUF5704"/>
</dbReference>
<dbReference type="EMBL" id="MRTP01000003">
    <property type="protein sequence ID" value="OMF54639.1"/>
    <property type="molecule type" value="Genomic_DNA"/>
</dbReference>
<feature type="region of interest" description="Disordered" evidence="1">
    <location>
        <begin position="252"/>
        <end position="282"/>
    </location>
</feature>
<feature type="domain" description="BIG2" evidence="2">
    <location>
        <begin position="152"/>
        <end position="259"/>
    </location>
</feature>
<evidence type="ECO:0000313" key="4">
    <source>
        <dbReference type="Proteomes" id="UP000187172"/>
    </source>
</evidence>
<comment type="caution">
    <text evidence="3">The sequence shown here is derived from an EMBL/GenBank/DDBJ whole genome shotgun (WGS) entry which is preliminary data.</text>
</comment>
<dbReference type="Gene3D" id="2.60.40.1080">
    <property type="match status" value="1"/>
</dbReference>
<feature type="compositionally biased region" description="Pro residues" evidence="1">
    <location>
        <begin position="256"/>
        <end position="265"/>
    </location>
</feature>
<accession>A0A1R1ESA8</accession>
<organism evidence="3 4">
    <name type="scientific">Paenibacillus rhizosphaerae</name>
    <dbReference type="NCBI Taxonomy" id="297318"/>
    <lineage>
        <taxon>Bacteria</taxon>
        <taxon>Bacillati</taxon>
        <taxon>Bacillota</taxon>
        <taxon>Bacilli</taxon>
        <taxon>Bacillales</taxon>
        <taxon>Paenibacillaceae</taxon>
        <taxon>Paenibacillus</taxon>
    </lineage>
</organism>
<dbReference type="SUPFAM" id="SSF49373">
    <property type="entry name" value="Invasin/intimin cell-adhesion fragments"/>
    <property type="match status" value="1"/>
</dbReference>
<dbReference type="Pfam" id="PF18964">
    <property type="entry name" value="DUF5704"/>
    <property type="match status" value="1"/>
</dbReference>
<gene>
    <name evidence="3" type="ORF">BK138_15880</name>
</gene>
<evidence type="ECO:0000259" key="2">
    <source>
        <dbReference type="SMART" id="SM00635"/>
    </source>
</evidence>
<dbReference type="SMART" id="SM00635">
    <property type="entry name" value="BID_2"/>
    <property type="match status" value="1"/>
</dbReference>
<dbReference type="AlphaFoldDB" id="A0A1R1ESA8"/>
<feature type="compositionally biased region" description="Basic and acidic residues" evidence="1">
    <location>
        <begin position="526"/>
        <end position="535"/>
    </location>
</feature>
<dbReference type="STRING" id="297318.BK138_15880"/>
<keyword evidence="4" id="KW-1185">Reference proteome</keyword>
<dbReference type="Pfam" id="PF02368">
    <property type="entry name" value="Big_2"/>
    <property type="match status" value="1"/>
</dbReference>